<comment type="caution">
    <text evidence="2">The sequence shown here is derived from an EMBL/GenBank/DDBJ whole genome shotgun (WGS) entry which is preliminary data.</text>
</comment>
<accession>A0AAD6RCX6</accession>
<name>A0AAD6RCX6_9ROSI</name>
<evidence type="ECO:0000313" key="3">
    <source>
        <dbReference type="Proteomes" id="UP001164929"/>
    </source>
</evidence>
<reference evidence="2" key="1">
    <citation type="journal article" date="2023" name="Mol. Ecol. Resour.">
        <title>Chromosome-level genome assembly of a triploid poplar Populus alba 'Berolinensis'.</title>
        <authorList>
            <person name="Chen S."/>
            <person name="Yu Y."/>
            <person name="Wang X."/>
            <person name="Wang S."/>
            <person name="Zhang T."/>
            <person name="Zhou Y."/>
            <person name="He R."/>
            <person name="Meng N."/>
            <person name="Wang Y."/>
            <person name="Liu W."/>
            <person name="Liu Z."/>
            <person name="Liu J."/>
            <person name="Guo Q."/>
            <person name="Huang H."/>
            <person name="Sederoff R.R."/>
            <person name="Wang G."/>
            <person name="Qu G."/>
            <person name="Chen S."/>
        </authorList>
    </citation>
    <scope>NUCLEOTIDE SEQUENCE</scope>
    <source>
        <strain evidence="2">SC-2020</strain>
    </source>
</reference>
<feature type="compositionally biased region" description="Basic and acidic residues" evidence="1">
    <location>
        <begin position="47"/>
        <end position="58"/>
    </location>
</feature>
<organism evidence="2 3">
    <name type="scientific">Populus alba x Populus x berolinensis</name>
    <dbReference type="NCBI Taxonomy" id="444605"/>
    <lineage>
        <taxon>Eukaryota</taxon>
        <taxon>Viridiplantae</taxon>
        <taxon>Streptophyta</taxon>
        <taxon>Embryophyta</taxon>
        <taxon>Tracheophyta</taxon>
        <taxon>Spermatophyta</taxon>
        <taxon>Magnoliopsida</taxon>
        <taxon>eudicotyledons</taxon>
        <taxon>Gunneridae</taxon>
        <taxon>Pentapetalae</taxon>
        <taxon>rosids</taxon>
        <taxon>fabids</taxon>
        <taxon>Malpighiales</taxon>
        <taxon>Salicaceae</taxon>
        <taxon>Saliceae</taxon>
        <taxon>Populus</taxon>
    </lineage>
</organism>
<dbReference type="EMBL" id="JAQIZT010000002">
    <property type="protein sequence ID" value="KAJ7006469.1"/>
    <property type="molecule type" value="Genomic_DNA"/>
</dbReference>
<keyword evidence="3" id="KW-1185">Reference proteome</keyword>
<evidence type="ECO:0000313" key="2">
    <source>
        <dbReference type="EMBL" id="KAJ7006469.1"/>
    </source>
</evidence>
<protein>
    <submittedName>
        <fullName evidence="2">Uncharacterized protein</fullName>
    </submittedName>
</protein>
<dbReference type="AlphaFoldDB" id="A0AAD6RCX6"/>
<gene>
    <name evidence="2" type="ORF">NC653_005733</name>
</gene>
<evidence type="ECO:0000256" key="1">
    <source>
        <dbReference type="SAM" id="MobiDB-lite"/>
    </source>
</evidence>
<dbReference type="Proteomes" id="UP001164929">
    <property type="component" value="Chromosome 2"/>
</dbReference>
<sequence>MGMRNLSAQITSEWCMTISKSSSLPSQRNHALKIKIKQNKTQNRISGEGEKLPDYLLN</sequence>
<proteinExistence type="predicted"/>
<feature type="region of interest" description="Disordered" evidence="1">
    <location>
        <begin position="38"/>
        <end position="58"/>
    </location>
</feature>